<evidence type="ECO:0000256" key="1">
    <source>
        <dbReference type="SAM" id="Phobius"/>
    </source>
</evidence>
<feature type="transmembrane region" description="Helical" evidence="1">
    <location>
        <begin position="133"/>
        <end position="153"/>
    </location>
</feature>
<keyword evidence="1" id="KW-0812">Transmembrane</keyword>
<proteinExistence type="predicted"/>
<dbReference type="Pfam" id="PF07670">
    <property type="entry name" value="Gate"/>
    <property type="match status" value="1"/>
</dbReference>
<dbReference type="AlphaFoldDB" id="A0A0A0I2R0"/>
<evidence type="ECO:0000313" key="4">
    <source>
        <dbReference type="Proteomes" id="UP000030012"/>
    </source>
</evidence>
<accession>A0A0A0I2R0</accession>
<dbReference type="Proteomes" id="UP000030012">
    <property type="component" value="Unassembled WGS sequence"/>
</dbReference>
<evidence type="ECO:0000259" key="2">
    <source>
        <dbReference type="Pfam" id="PF07670"/>
    </source>
</evidence>
<keyword evidence="1" id="KW-1133">Transmembrane helix</keyword>
<protein>
    <submittedName>
        <fullName evidence="3">Spore maturation protein</fullName>
    </submittedName>
</protein>
<name>A0A0A0I2R0_CLONO</name>
<dbReference type="RefSeq" id="WP_039256287.1">
    <property type="nucleotide sequence ID" value="NZ_JENJ01000090.1"/>
</dbReference>
<feature type="transmembrane region" description="Helical" evidence="1">
    <location>
        <begin position="165"/>
        <end position="184"/>
    </location>
</feature>
<dbReference type="EMBL" id="JENJ01000090">
    <property type="protein sequence ID" value="KGM93965.1"/>
    <property type="molecule type" value="Genomic_DNA"/>
</dbReference>
<evidence type="ECO:0000313" key="3">
    <source>
        <dbReference type="EMBL" id="KGM93965.1"/>
    </source>
</evidence>
<gene>
    <name evidence="3" type="ORF">Z968_12345</name>
</gene>
<keyword evidence="1" id="KW-0472">Membrane</keyword>
<organism evidence="3 4">
    <name type="scientific">Clostridium novyi A str. 4552</name>
    <dbReference type="NCBI Taxonomy" id="1444289"/>
    <lineage>
        <taxon>Bacteria</taxon>
        <taxon>Bacillati</taxon>
        <taxon>Bacillota</taxon>
        <taxon>Clostridia</taxon>
        <taxon>Eubacteriales</taxon>
        <taxon>Clostridiaceae</taxon>
        <taxon>Clostridium</taxon>
    </lineage>
</organism>
<feature type="domain" description="Nucleoside transporter/FeoB GTPase Gate" evidence="2">
    <location>
        <begin position="42"/>
        <end position="155"/>
    </location>
</feature>
<reference evidence="3 4" key="1">
    <citation type="submission" date="2014-01" db="EMBL/GenBank/DDBJ databases">
        <title>Plasmidome dynamics in the species complex Clostridium novyi sensu lato converts strains of independent lineages into distinctly different pathogens.</title>
        <authorList>
            <person name="Skarin H."/>
            <person name="Segerman B."/>
        </authorList>
    </citation>
    <scope>NUCLEOTIDE SEQUENCE [LARGE SCALE GENOMIC DNA]</scope>
    <source>
        <strain evidence="3 4">4552</strain>
    </source>
</reference>
<dbReference type="InterPro" id="IPR011642">
    <property type="entry name" value="Gate_dom"/>
</dbReference>
<sequence length="191" mass="20347">MINIIWFVLLGIGIGFGLVTGNGEVLSKSIISSTQSSVKLVIGLVGMMSLWCGVMKIAQKSGITEKLAIPLKPLLRFLFKDASKSKDAMGSMIMNLTSNMLGLSNAATPFGIKTMEELQKINPKKDTATNDMALFLVLNAACIQLVPTSVISMRAACGSQNPGVIILPAIMTTGIAAIMGVVYCKILEKFF</sequence>
<comment type="caution">
    <text evidence="3">The sequence shown here is derived from an EMBL/GenBank/DDBJ whole genome shotgun (WGS) entry which is preliminary data.</text>
</comment>
<dbReference type="OrthoDB" id="9782481at2"/>